<dbReference type="AlphaFoldDB" id="N1V2U8"/>
<evidence type="ECO:0000313" key="1">
    <source>
        <dbReference type="EMBL" id="EMY34299.1"/>
    </source>
</evidence>
<keyword evidence="2" id="KW-1185">Reference proteome</keyword>
<gene>
    <name evidence="1" type="ORF">D477_010366</name>
</gene>
<evidence type="ECO:0008006" key="3">
    <source>
        <dbReference type="Google" id="ProtNLM"/>
    </source>
</evidence>
<accession>N1V2U8</accession>
<organism evidence="1 2">
    <name type="scientific">Arthrobacter crystallopoietes BAB-32</name>
    <dbReference type="NCBI Taxonomy" id="1246476"/>
    <lineage>
        <taxon>Bacteria</taxon>
        <taxon>Bacillati</taxon>
        <taxon>Actinomycetota</taxon>
        <taxon>Actinomycetes</taxon>
        <taxon>Micrococcales</taxon>
        <taxon>Micrococcaceae</taxon>
        <taxon>Crystallibacter</taxon>
    </lineage>
</organism>
<dbReference type="InterPro" id="IPR023833">
    <property type="entry name" value="Signal_pept_SipW-depend-type"/>
</dbReference>
<reference evidence="1 2" key="1">
    <citation type="journal article" date="2013" name="Genome Announc.">
        <title>Draft Genome Sequence of Arthrobacter crystallopoietes Strain BAB-32, Revealing Genes for Bioremediation.</title>
        <authorList>
            <person name="Joshi M.N."/>
            <person name="Pandit A.S."/>
            <person name="Sharma A."/>
            <person name="Pandya R.V."/>
            <person name="Desai S.M."/>
            <person name="Saxena A.K."/>
            <person name="Bagatharia S.B."/>
        </authorList>
    </citation>
    <scope>NUCLEOTIDE SEQUENCE [LARGE SCALE GENOMIC DNA]</scope>
    <source>
        <strain evidence="1 2">BAB-32</strain>
    </source>
</reference>
<dbReference type="NCBIfam" id="TIGR04088">
    <property type="entry name" value="cognate_SipW"/>
    <property type="match status" value="1"/>
</dbReference>
<sequence>MAGGLVLGVGAAVTLAAWNDSEFAQGTFTAGSFNVQGSNNGTDYADHEAAGGGLKLTFGNVTDNLSANETVYASYWLRLAKGSTTGGTLQPAGVTVAEAAGVSDNADAISYVINQVPAGGSCGPGVGTQVASGTDLRSQTAGTVRGVPLVAGANGAEGPAVQLCIAVTAGDETAFDQGLSTTATWQFDAVSG</sequence>
<evidence type="ECO:0000313" key="2">
    <source>
        <dbReference type="Proteomes" id="UP000010729"/>
    </source>
</evidence>
<dbReference type="Proteomes" id="UP000010729">
    <property type="component" value="Unassembled WGS sequence"/>
</dbReference>
<comment type="caution">
    <text evidence="1">The sequence shown here is derived from an EMBL/GenBank/DDBJ whole genome shotgun (WGS) entry which is preliminary data.</text>
</comment>
<name>N1V2U8_9MICC</name>
<protein>
    <recommendedName>
        <fullName evidence="3">SipW-cognate class signal peptide</fullName>
    </recommendedName>
</protein>
<dbReference type="EMBL" id="ANPE02000122">
    <property type="protein sequence ID" value="EMY34299.1"/>
    <property type="molecule type" value="Genomic_DNA"/>
</dbReference>
<proteinExistence type="predicted"/>